<evidence type="ECO:0000256" key="2">
    <source>
        <dbReference type="ARBA" id="ARBA00022980"/>
    </source>
</evidence>
<dbReference type="GO" id="GO:0022625">
    <property type="term" value="C:cytosolic large ribosomal subunit"/>
    <property type="evidence" value="ECO:0007669"/>
    <property type="project" value="InterPro"/>
</dbReference>
<organism evidence="4 5">
    <name type="scientific">Mycoemilia scoparia</name>
    <dbReference type="NCBI Taxonomy" id="417184"/>
    <lineage>
        <taxon>Eukaryota</taxon>
        <taxon>Fungi</taxon>
        <taxon>Fungi incertae sedis</taxon>
        <taxon>Zoopagomycota</taxon>
        <taxon>Kickxellomycotina</taxon>
        <taxon>Kickxellomycetes</taxon>
        <taxon>Kickxellales</taxon>
        <taxon>Kickxellaceae</taxon>
        <taxon>Mycoemilia</taxon>
    </lineage>
</organism>
<dbReference type="GO" id="GO:0003729">
    <property type="term" value="F:mRNA binding"/>
    <property type="evidence" value="ECO:0007669"/>
    <property type="project" value="TreeGrafter"/>
</dbReference>
<keyword evidence="2 4" id="KW-0689">Ribosomal protein</keyword>
<evidence type="ECO:0000313" key="4">
    <source>
        <dbReference type="EMBL" id="KAJ1914608.1"/>
    </source>
</evidence>
<dbReference type="HAMAP" id="MF_00374">
    <property type="entry name" value="Ribosomal_uL29"/>
    <property type="match status" value="1"/>
</dbReference>
<evidence type="ECO:0000313" key="5">
    <source>
        <dbReference type="Proteomes" id="UP001150538"/>
    </source>
</evidence>
<dbReference type="PANTHER" id="PTHR45722:SF2">
    <property type="entry name" value="LARGE RIBOSOMAL SUBUNIT PROTEIN UL29-RELATED"/>
    <property type="match status" value="1"/>
</dbReference>
<accession>A0A9W7ZVE7</accession>
<reference evidence="4" key="1">
    <citation type="submission" date="2022-07" db="EMBL/GenBank/DDBJ databases">
        <title>Phylogenomic reconstructions and comparative analyses of Kickxellomycotina fungi.</title>
        <authorList>
            <person name="Reynolds N.K."/>
            <person name="Stajich J.E."/>
            <person name="Barry K."/>
            <person name="Grigoriev I.V."/>
            <person name="Crous P."/>
            <person name="Smith M.E."/>
        </authorList>
    </citation>
    <scope>NUCLEOTIDE SEQUENCE</scope>
    <source>
        <strain evidence="4">NBRC 100468</strain>
    </source>
</reference>
<dbReference type="GO" id="GO:0006412">
    <property type="term" value="P:translation"/>
    <property type="evidence" value="ECO:0007669"/>
    <property type="project" value="InterPro"/>
</dbReference>
<comment type="similarity">
    <text evidence="1">Belongs to the universal ribosomal protein uL29 family.</text>
</comment>
<dbReference type="Pfam" id="PF00831">
    <property type="entry name" value="Ribosomal_L29"/>
    <property type="match status" value="1"/>
</dbReference>
<dbReference type="SUPFAM" id="SSF46561">
    <property type="entry name" value="Ribosomal protein L29 (L29p)"/>
    <property type="match status" value="1"/>
</dbReference>
<keyword evidence="3" id="KW-0687">Ribonucleoprotein</keyword>
<dbReference type="InterPro" id="IPR045059">
    <property type="entry name" value="Ribosomal_uL29_euk"/>
</dbReference>
<dbReference type="FunFam" id="6.10.250.3450:FF:000001">
    <property type="entry name" value="60S ribosomal protein L35"/>
    <property type="match status" value="1"/>
</dbReference>
<proteinExistence type="inferred from homology"/>
<dbReference type="AlphaFoldDB" id="A0A9W7ZVE7"/>
<dbReference type="GO" id="GO:0003735">
    <property type="term" value="F:structural constituent of ribosome"/>
    <property type="evidence" value="ECO:0007669"/>
    <property type="project" value="InterPro"/>
</dbReference>
<gene>
    <name evidence="4" type="primary">rpl35</name>
    <name evidence="4" type="ORF">H4219_004717</name>
</gene>
<dbReference type="OrthoDB" id="528635at2759"/>
<comment type="caution">
    <text evidence="4">The sequence shown here is derived from an EMBL/GenBank/DDBJ whole genome shotgun (WGS) entry which is preliminary data.</text>
</comment>
<protein>
    <submittedName>
        <fullName evidence="4">60S ribosomal protein L35, L29</fullName>
    </submittedName>
</protein>
<keyword evidence="5" id="KW-1185">Reference proteome</keyword>
<dbReference type="NCBIfam" id="TIGR00012">
    <property type="entry name" value="L29"/>
    <property type="match status" value="1"/>
</dbReference>
<dbReference type="Gene3D" id="1.10.287.310">
    <property type="match status" value="1"/>
</dbReference>
<dbReference type="EMBL" id="JANBPU010000189">
    <property type="protein sequence ID" value="KAJ1914608.1"/>
    <property type="molecule type" value="Genomic_DNA"/>
</dbReference>
<dbReference type="PANTHER" id="PTHR45722">
    <property type="entry name" value="60S RIBOSOMAL PROTEIN L35"/>
    <property type="match status" value="1"/>
</dbReference>
<dbReference type="Proteomes" id="UP001150538">
    <property type="component" value="Unassembled WGS sequence"/>
</dbReference>
<dbReference type="GO" id="GO:0000463">
    <property type="term" value="P:maturation of LSU-rRNA from tricistronic rRNA transcript (SSU-rRNA, 5.8S rRNA, LSU-rRNA)"/>
    <property type="evidence" value="ECO:0007669"/>
    <property type="project" value="InterPro"/>
</dbReference>
<dbReference type="Gene3D" id="6.10.250.3450">
    <property type="match status" value="1"/>
</dbReference>
<name>A0A9W7ZVE7_9FUNG</name>
<evidence type="ECO:0000256" key="1">
    <source>
        <dbReference type="ARBA" id="ARBA00009254"/>
    </source>
</evidence>
<sequence>MGKFKANDLREKSIAQLGQELVEQKKQLLEFRAQQAAKNLRGYKINEYRKNIASILTVISEKNRDEAIKKYQGKKYKPLDLRYKKTRALRRQLSPKQKALKTLRQQKKEIHFGKRIYAIKA</sequence>
<dbReference type="InterPro" id="IPR001854">
    <property type="entry name" value="Ribosomal_uL29"/>
</dbReference>
<dbReference type="InterPro" id="IPR036049">
    <property type="entry name" value="Ribosomal_uL29_sf"/>
</dbReference>
<evidence type="ECO:0000256" key="3">
    <source>
        <dbReference type="ARBA" id="ARBA00023274"/>
    </source>
</evidence>